<dbReference type="PANTHER" id="PTHR19288">
    <property type="entry name" value="4-NITROPHENYLPHOSPHATASE-RELATED"/>
    <property type="match status" value="1"/>
</dbReference>
<dbReference type="SUPFAM" id="SSF56784">
    <property type="entry name" value="HAD-like"/>
    <property type="match status" value="1"/>
</dbReference>
<dbReference type="AlphaFoldDB" id="I3XYT0"/>
<dbReference type="Gene3D" id="3.40.50.1000">
    <property type="entry name" value="HAD superfamily/HAD-like"/>
    <property type="match status" value="2"/>
</dbReference>
<name>I3XYT0_SULBS</name>
<dbReference type="EMBL" id="CP003333">
    <property type="protein sequence ID" value="AFL69104.1"/>
    <property type="molecule type" value="Genomic_DNA"/>
</dbReference>
<dbReference type="Pfam" id="PF13242">
    <property type="entry name" value="Hydrolase_like"/>
    <property type="match status" value="1"/>
</dbReference>
<dbReference type="Proteomes" id="UP000006176">
    <property type="component" value="Chromosome"/>
</dbReference>
<dbReference type="HOGENOM" id="CLU_043473_2_1_7"/>
<dbReference type="STRING" id="760154.Sulba_1823"/>
<gene>
    <name evidence="1" type="ordered locus">Sulba_1823</name>
</gene>
<protein>
    <submittedName>
        <fullName evidence="1">Putative sugar phosphatase of HAD superfamily</fullName>
    </submittedName>
</protein>
<dbReference type="InterPro" id="IPR036412">
    <property type="entry name" value="HAD-like_sf"/>
</dbReference>
<evidence type="ECO:0000313" key="2">
    <source>
        <dbReference type="Proteomes" id="UP000006176"/>
    </source>
</evidence>
<dbReference type="KEGG" id="sba:Sulba_1823"/>
<evidence type="ECO:0000313" key="1">
    <source>
        <dbReference type="EMBL" id="AFL69104.1"/>
    </source>
</evidence>
<dbReference type="PATRIC" id="fig|760154.4.peg.1821"/>
<dbReference type="RefSeq" id="WP_014769980.1">
    <property type="nucleotide sequence ID" value="NC_018002.1"/>
</dbReference>
<keyword evidence="2" id="KW-1185">Reference proteome</keyword>
<dbReference type="InterPro" id="IPR023214">
    <property type="entry name" value="HAD_sf"/>
</dbReference>
<dbReference type="InterPro" id="IPR006357">
    <property type="entry name" value="HAD-SF_hydro_IIA"/>
</dbReference>
<dbReference type="PANTHER" id="PTHR19288:SF90">
    <property type="entry name" value="OS08G0542600 PROTEIN"/>
    <property type="match status" value="1"/>
</dbReference>
<dbReference type="Pfam" id="PF13344">
    <property type="entry name" value="Hydrolase_6"/>
    <property type="match status" value="1"/>
</dbReference>
<organism evidence="1 2">
    <name type="scientific">Sulfurospirillum barnesii (strain ATCC 700032 / DSM 10660 / SES-3)</name>
    <dbReference type="NCBI Taxonomy" id="760154"/>
    <lineage>
        <taxon>Bacteria</taxon>
        <taxon>Pseudomonadati</taxon>
        <taxon>Campylobacterota</taxon>
        <taxon>Epsilonproteobacteria</taxon>
        <taxon>Campylobacterales</taxon>
        <taxon>Sulfurospirillaceae</taxon>
        <taxon>Sulfurospirillum</taxon>
    </lineage>
</organism>
<dbReference type="GO" id="GO:0016791">
    <property type="term" value="F:phosphatase activity"/>
    <property type="evidence" value="ECO:0007669"/>
    <property type="project" value="TreeGrafter"/>
</dbReference>
<dbReference type="eggNOG" id="COG0647">
    <property type="taxonomic scope" value="Bacteria"/>
</dbReference>
<dbReference type="GO" id="GO:0005737">
    <property type="term" value="C:cytoplasm"/>
    <property type="evidence" value="ECO:0007669"/>
    <property type="project" value="TreeGrafter"/>
</dbReference>
<proteinExistence type="predicted"/>
<reference evidence="1 2" key="1">
    <citation type="submission" date="2012-06" db="EMBL/GenBank/DDBJ databases">
        <title>Complete sequence of Sulfurospirillum barnesii SES-3.</title>
        <authorList>
            <consortium name="US DOE Joint Genome Institute"/>
            <person name="Lucas S."/>
            <person name="Han J."/>
            <person name="Lapidus A."/>
            <person name="Cheng J.-F."/>
            <person name="Goodwin L."/>
            <person name="Pitluck S."/>
            <person name="Peters L."/>
            <person name="Ovchinnikova G."/>
            <person name="Lu M."/>
            <person name="Detter J.C."/>
            <person name="Han C."/>
            <person name="Tapia R."/>
            <person name="Land M."/>
            <person name="Hauser L."/>
            <person name="Kyrpides N."/>
            <person name="Ivanova N."/>
            <person name="Pagani I."/>
            <person name="Stolz J."/>
            <person name="Arkin A."/>
            <person name="Dehal P."/>
            <person name="Oremland R."/>
            <person name="Saltikov C."/>
            <person name="Basu P."/>
            <person name="Hollibaugh J."/>
            <person name="Newman D."/>
            <person name="Stolyar S."/>
            <person name="Hazen T."/>
            <person name="Woyke T."/>
        </authorList>
    </citation>
    <scope>NUCLEOTIDE SEQUENCE [LARGE SCALE GENOMIC DNA]</scope>
    <source>
        <strain evidence="2">ATCC 700032 / DSM 10660 / SES-3</strain>
    </source>
</reference>
<accession>I3XYT0</accession>
<sequence length="306" mass="35095">MPTLDTHTAFEAYERMRHRFLQADFQKTSLNVERLETLFEEADGFFLDAFGVLNVGNGAIEGAKMFIAALREAKKPFFILSNSASLPKSELMLFFKQIGFIFEPSEIITSREVLWHYFKPESQTSWGVIAPHLHTLEHSFLHTFHTQEAFWESDGFLFLGSASWSESFQKRWIDSLHVKPKPIWIANPDISAPRGQGVYSKEPGFYTLLSEEALFTHMHFIGKPFSEIFEYALSRAKREWGIDKERIVMVGDTLHTDILGGCAAGVQTLLVEGYGFFAEQKVDMFIENSGIVPHFRLKNYEILFDT</sequence>